<evidence type="ECO:0000259" key="2">
    <source>
        <dbReference type="Pfam" id="PF01266"/>
    </source>
</evidence>
<accession>A0ABX8R2C5</accession>
<evidence type="ECO:0000256" key="1">
    <source>
        <dbReference type="ARBA" id="ARBA00023002"/>
    </source>
</evidence>
<dbReference type="PANTHER" id="PTHR13847">
    <property type="entry name" value="SARCOSINE DEHYDROGENASE-RELATED"/>
    <property type="match status" value="1"/>
</dbReference>
<gene>
    <name evidence="3" type="ORF">AGRA3207_006078</name>
</gene>
<reference evidence="3" key="1">
    <citation type="submission" date="2020-07" db="EMBL/GenBank/DDBJ databases">
        <authorList>
            <person name="Tarantini F.S."/>
            <person name="Hong K.W."/>
            <person name="Chan K.G."/>
        </authorList>
    </citation>
    <scope>NUCLEOTIDE SEQUENCE</scope>
    <source>
        <strain evidence="3">32-07</strain>
    </source>
</reference>
<keyword evidence="4" id="KW-1185">Reference proteome</keyword>
<keyword evidence="1" id="KW-0560">Oxidoreductase</keyword>
<name>A0ABX8R2C5_9ACTN</name>
<evidence type="ECO:0000313" key="4">
    <source>
        <dbReference type="Proteomes" id="UP001049518"/>
    </source>
</evidence>
<protein>
    <submittedName>
        <fullName evidence="3">FAD-binding oxidoreductase</fullName>
    </submittedName>
</protein>
<organism evidence="3 4">
    <name type="scientific">Actinomadura graeca</name>
    <dbReference type="NCBI Taxonomy" id="2750812"/>
    <lineage>
        <taxon>Bacteria</taxon>
        <taxon>Bacillati</taxon>
        <taxon>Actinomycetota</taxon>
        <taxon>Actinomycetes</taxon>
        <taxon>Streptosporangiales</taxon>
        <taxon>Thermomonosporaceae</taxon>
        <taxon>Actinomadura</taxon>
    </lineage>
</organism>
<dbReference type="RefSeq" id="WP_231330589.1">
    <property type="nucleotide sequence ID" value="NZ_CP059572.1"/>
</dbReference>
<dbReference type="PANTHER" id="PTHR13847:SF289">
    <property type="entry name" value="GLYCINE OXIDASE"/>
    <property type="match status" value="1"/>
</dbReference>
<dbReference type="Proteomes" id="UP001049518">
    <property type="component" value="Chromosome"/>
</dbReference>
<proteinExistence type="predicted"/>
<dbReference type="Pfam" id="PF01266">
    <property type="entry name" value="DAO"/>
    <property type="match status" value="1"/>
</dbReference>
<feature type="domain" description="FAD dependent oxidoreductase" evidence="2">
    <location>
        <begin position="5"/>
        <end position="338"/>
    </location>
</feature>
<dbReference type="SUPFAM" id="SSF51905">
    <property type="entry name" value="FAD/NAD(P)-binding domain"/>
    <property type="match status" value="1"/>
</dbReference>
<dbReference type="InterPro" id="IPR036188">
    <property type="entry name" value="FAD/NAD-bd_sf"/>
</dbReference>
<dbReference type="Gene3D" id="3.30.9.10">
    <property type="entry name" value="D-Amino Acid Oxidase, subunit A, domain 2"/>
    <property type="match status" value="1"/>
</dbReference>
<dbReference type="Gene3D" id="3.50.50.60">
    <property type="entry name" value="FAD/NAD(P)-binding domain"/>
    <property type="match status" value="1"/>
</dbReference>
<sequence>MRRHDFALVGGGIVGACLAEELAAAGASVTVLDAGPAAGHASRRAVGPAVPSPRHAADHDFYGWLRQASRRLREDVTRLEAEHDRFSASHPVLHVLRTGHADRLAAHVDAAGAGTWVEHERVAELAPGLRLPADRRYLLDETGLVVDGLQYLSAVRACCSALGVDWRQATTVRDIAHTGGGVELATSAGAVRSDVAVVTAGAWSATAGLAGRAVPVRPRRHQLVTLAAEAVPPLVVASTRLLVPGPADDVIVGGAEDDAGFDERCDVSGVARLLRFAAAAMPALARAAPAGFRAGLCAASATGRPLIGRVPGRERLWLATGHDGHGLLTARHSARGLTAGLTEGQWDTVPWIMCPHRALGGETCASTM</sequence>
<dbReference type="SUPFAM" id="SSF54373">
    <property type="entry name" value="FAD-linked reductases, C-terminal domain"/>
    <property type="match status" value="1"/>
</dbReference>
<evidence type="ECO:0000313" key="3">
    <source>
        <dbReference type="EMBL" id="QXJ24701.1"/>
    </source>
</evidence>
<dbReference type="PROSITE" id="PS51257">
    <property type="entry name" value="PROKAR_LIPOPROTEIN"/>
    <property type="match status" value="1"/>
</dbReference>
<dbReference type="InterPro" id="IPR006076">
    <property type="entry name" value="FAD-dep_OxRdtase"/>
</dbReference>
<dbReference type="EMBL" id="CP059572">
    <property type="protein sequence ID" value="QXJ24701.1"/>
    <property type="molecule type" value="Genomic_DNA"/>
</dbReference>